<evidence type="ECO:0000259" key="1">
    <source>
        <dbReference type="Pfam" id="PF13490"/>
    </source>
</evidence>
<name>A0A1C3EJC1_9PLAN</name>
<dbReference type="InterPro" id="IPR027383">
    <property type="entry name" value="Znf_put"/>
</dbReference>
<sequence>MNCREVADFLSAYLDGELSHTTKREFDAHLAECPACVAYLEGYQRTLVALKLVAGIPEKTVEPVPEEIIQAILYAQSQTAA</sequence>
<dbReference type="InterPro" id="IPR041916">
    <property type="entry name" value="Anti_sigma_zinc_sf"/>
</dbReference>
<dbReference type="OrthoDB" id="9782842at2"/>
<accession>A0A1C3EJC1</accession>
<dbReference type="Pfam" id="PF13490">
    <property type="entry name" value="zf-HC2"/>
    <property type="match status" value="1"/>
</dbReference>
<organism evidence="2 3">
    <name type="scientific">Planctopirus hydrillae</name>
    <dbReference type="NCBI Taxonomy" id="1841610"/>
    <lineage>
        <taxon>Bacteria</taxon>
        <taxon>Pseudomonadati</taxon>
        <taxon>Planctomycetota</taxon>
        <taxon>Planctomycetia</taxon>
        <taxon>Planctomycetales</taxon>
        <taxon>Planctomycetaceae</taxon>
        <taxon>Planctopirus</taxon>
    </lineage>
</organism>
<dbReference type="AlphaFoldDB" id="A0A1C3EJC1"/>
<feature type="domain" description="Putative zinc-finger" evidence="1">
    <location>
        <begin position="3"/>
        <end position="36"/>
    </location>
</feature>
<comment type="caution">
    <text evidence="2">The sequence shown here is derived from an EMBL/GenBank/DDBJ whole genome shotgun (WGS) entry which is preliminary data.</text>
</comment>
<dbReference type="Gene3D" id="1.10.10.1320">
    <property type="entry name" value="Anti-sigma factor, zinc-finger domain"/>
    <property type="match status" value="1"/>
</dbReference>
<proteinExistence type="predicted"/>
<evidence type="ECO:0000313" key="3">
    <source>
        <dbReference type="Proteomes" id="UP000094828"/>
    </source>
</evidence>
<dbReference type="EMBL" id="LYDR01000055">
    <property type="protein sequence ID" value="ODA33335.1"/>
    <property type="molecule type" value="Genomic_DNA"/>
</dbReference>
<protein>
    <recommendedName>
        <fullName evidence="1">Putative zinc-finger domain-containing protein</fullName>
    </recommendedName>
</protein>
<dbReference type="STRING" id="1841610.A6X21_18720"/>
<dbReference type="Proteomes" id="UP000094828">
    <property type="component" value="Unassembled WGS sequence"/>
</dbReference>
<gene>
    <name evidence="2" type="ORF">A6X21_18720</name>
</gene>
<evidence type="ECO:0000313" key="2">
    <source>
        <dbReference type="EMBL" id="ODA33335.1"/>
    </source>
</evidence>
<reference evidence="2 3" key="1">
    <citation type="submission" date="2016-05" db="EMBL/GenBank/DDBJ databases">
        <title>Genomic and physiological characterization of Planctopirus sp. isolated from fresh water lake.</title>
        <authorList>
            <person name="Subhash Y."/>
            <person name="Ramana C."/>
        </authorList>
    </citation>
    <scope>NUCLEOTIDE SEQUENCE [LARGE SCALE GENOMIC DNA]</scope>
    <source>
        <strain evidence="2 3">JC280</strain>
    </source>
</reference>
<keyword evidence="3" id="KW-1185">Reference proteome</keyword>
<dbReference type="RefSeq" id="WP_068846892.1">
    <property type="nucleotide sequence ID" value="NZ_LYDR01000055.1"/>
</dbReference>